<evidence type="ECO:0000256" key="5">
    <source>
        <dbReference type="ARBA" id="ARBA00022944"/>
    </source>
</evidence>
<proteinExistence type="inferred from homology"/>
<evidence type="ECO:0000256" key="2">
    <source>
        <dbReference type="ARBA" id="ARBA00010488"/>
    </source>
</evidence>
<evidence type="ECO:0000313" key="8">
    <source>
        <dbReference type="Proteomes" id="UP000198541"/>
    </source>
</evidence>
<keyword evidence="4 7" id="KW-0808">Transferase</keyword>
<keyword evidence="6" id="KW-0472">Membrane</keyword>
<dbReference type="PANTHER" id="PTHR37316:SF3">
    <property type="entry name" value="TEICHOIC ACID GLYCEROL-PHOSPHATE TRANSFERASE"/>
    <property type="match status" value="1"/>
</dbReference>
<keyword evidence="3" id="KW-1003">Cell membrane</keyword>
<dbReference type="Pfam" id="PF04464">
    <property type="entry name" value="Glyphos_transf"/>
    <property type="match status" value="1"/>
</dbReference>
<name>A0A1G9ZLW9_9ACTO</name>
<evidence type="ECO:0000256" key="1">
    <source>
        <dbReference type="ARBA" id="ARBA00004202"/>
    </source>
</evidence>
<evidence type="ECO:0000256" key="3">
    <source>
        <dbReference type="ARBA" id="ARBA00022475"/>
    </source>
</evidence>
<evidence type="ECO:0000256" key="4">
    <source>
        <dbReference type="ARBA" id="ARBA00022679"/>
    </source>
</evidence>
<dbReference type="PANTHER" id="PTHR37316">
    <property type="entry name" value="TEICHOIC ACID GLYCEROL-PHOSPHATE PRIMASE"/>
    <property type="match status" value="1"/>
</dbReference>
<dbReference type="SUPFAM" id="SSF53756">
    <property type="entry name" value="UDP-Glycosyltransferase/glycogen phosphorylase"/>
    <property type="match status" value="1"/>
</dbReference>
<evidence type="ECO:0000313" key="7">
    <source>
        <dbReference type="EMBL" id="SDN22318.1"/>
    </source>
</evidence>
<reference evidence="8" key="1">
    <citation type="submission" date="2016-10" db="EMBL/GenBank/DDBJ databases">
        <authorList>
            <person name="Varghese N."/>
            <person name="Submissions S."/>
        </authorList>
    </citation>
    <scope>NUCLEOTIDE SEQUENCE [LARGE SCALE GENOMIC DNA]</scope>
    <source>
        <strain evidence="8">DSM 27982</strain>
    </source>
</reference>
<evidence type="ECO:0000256" key="6">
    <source>
        <dbReference type="ARBA" id="ARBA00023136"/>
    </source>
</evidence>
<dbReference type="GO" id="GO:0005886">
    <property type="term" value="C:plasma membrane"/>
    <property type="evidence" value="ECO:0007669"/>
    <property type="project" value="UniProtKB-SubCell"/>
</dbReference>
<dbReference type="STRING" id="332524.SAMN04487766_1126"/>
<dbReference type="InterPro" id="IPR051612">
    <property type="entry name" value="Teichoic_Acid_Biosynth"/>
</dbReference>
<dbReference type="InterPro" id="IPR043148">
    <property type="entry name" value="TagF_C"/>
</dbReference>
<dbReference type="InterPro" id="IPR007554">
    <property type="entry name" value="Glycerophosphate_synth"/>
</dbReference>
<comment type="similarity">
    <text evidence="2">Belongs to the CDP-glycerol glycerophosphotransferase family.</text>
</comment>
<gene>
    <name evidence="7" type="ORF">SAMN05216355_101291</name>
</gene>
<keyword evidence="5" id="KW-0777">Teichoic acid biosynthesis</keyword>
<accession>A0A1G9ZLW9</accession>
<dbReference type="Gene3D" id="3.40.50.11820">
    <property type="match status" value="1"/>
</dbReference>
<dbReference type="Proteomes" id="UP000198541">
    <property type="component" value="Unassembled WGS sequence"/>
</dbReference>
<organism evidence="7 8">
    <name type="scientific">Actinomyces ruminicola</name>
    <dbReference type="NCBI Taxonomy" id="332524"/>
    <lineage>
        <taxon>Bacteria</taxon>
        <taxon>Bacillati</taxon>
        <taxon>Actinomycetota</taxon>
        <taxon>Actinomycetes</taxon>
        <taxon>Actinomycetales</taxon>
        <taxon>Actinomycetaceae</taxon>
        <taxon>Actinomyces</taxon>
    </lineage>
</organism>
<dbReference type="AlphaFoldDB" id="A0A1G9ZLW9"/>
<dbReference type="InterPro" id="IPR043149">
    <property type="entry name" value="TagF_N"/>
</dbReference>
<dbReference type="Gene3D" id="3.40.50.12580">
    <property type="match status" value="1"/>
</dbReference>
<dbReference type="GO" id="GO:0047355">
    <property type="term" value="F:CDP-glycerol glycerophosphotransferase activity"/>
    <property type="evidence" value="ECO:0007669"/>
    <property type="project" value="InterPro"/>
</dbReference>
<sequence length="813" mass="87166">MIEPQDLVLRGTAQTSGWGACMAALAANVAADRRTLADLDPSLLGHLHHRALLGLAAGASAQPDAAVERLRALARTVLPEDAAAPLWYALPLLDRVRLWVLAHGTTVDLLEVLASQYEDTTAVPLTLGKGDLRADPPVLERIAPMPACLCAVTEADLCIRQVLRECSWLDADRLVLDGWAYVPGLGPDVLPAPEIVLLPADKEVAPETVVGACVERVEAPLADLDANDPWRTYTGSGYRAVLDLAGLPARPLRAQLRIRAGEALLAQPIPPPLGSRRLCPSPAGWSVDVDGEALLIRPTLPGESAAGSAEPNFHPTGMVVVDAAALDGDRLVLSGSIPRAAGLAVEAVSSRVDIPLVTTVTAEGWTAILDLADPTFPSGGYFLRWTMADATGRCIAGVDLDGPPTELAGHARRVRLRPQPDGSLDLSIIAPVAPQHRSLYARRLLIEEDWGPLVPGIFFETFSGKSVGDNPGAIRDELIRRGTQVPLWVSVRDGTVPVAAGATPVVVGTPEWFRALHTAQLLVINDNLPHWFAKHPDQTILQTWHGTPIKHLLADAPRKSITLPYRRLMARQVPQWDLLLAQTPDAADDLRHGLGYAGPVLIGEQPRNAGLLGGATTARSTRRELGISEDEAVILYAPTWREGLRQPQGDAPVLLDAGALARATGAVVLLRSHHMNALQDTSERVLDVSRHPSIEALMLASDLLITDYSSVVFDWALTGRPAVLHVPDLEAYRDRERGFYRDWPGDSGLPVTRTQAEAEARAAELLASGEQPPQVDGGPIRESLDAICAWVDMVLSGLPDVAPARTGEEEPRE</sequence>
<dbReference type="RefSeq" id="WP_176765725.1">
    <property type="nucleotide sequence ID" value="NZ_FNIM01000001.1"/>
</dbReference>
<comment type="subcellular location">
    <subcellularLocation>
        <location evidence="1">Cell membrane</location>
        <topology evidence="1">Peripheral membrane protein</topology>
    </subcellularLocation>
</comment>
<protein>
    <submittedName>
        <fullName evidence="7">CDP-glycerol glycerophosphotransferase, TagB/SpsB family</fullName>
    </submittedName>
</protein>
<dbReference type="GO" id="GO:0019350">
    <property type="term" value="P:teichoic acid biosynthetic process"/>
    <property type="evidence" value="ECO:0007669"/>
    <property type="project" value="UniProtKB-KW"/>
</dbReference>
<keyword evidence="8" id="KW-1185">Reference proteome</keyword>
<dbReference type="EMBL" id="FNIM01000001">
    <property type="protein sequence ID" value="SDN22318.1"/>
    <property type="molecule type" value="Genomic_DNA"/>
</dbReference>